<dbReference type="Proteomes" id="UP000789525">
    <property type="component" value="Unassembled WGS sequence"/>
</dbReference>
<dbReference type="EMBL" id="CAJVPT010003778">
    <property type="protein sequence ID" value="CAG8500098.1"/>
    <property type="molecule type" value="Genomic_DNA"/>
</dbReference>
<reference evidence="1" key="1">
    <citation type="submission" date="2021-06" db="EMBL/GenBank/DDBJ databases">
        <authorList>
            <person name="Kallberg Y."/>
            <person name="Tangrot J."/>
            <person name="Rosling A."/>
        </authorList>
    </citation>
    <scope>NUCLEOTIDE SEQUENCE</scope>
    <source>
        <strain evidence="1">CL356</strain>
    </source>
</reference>
<sequence length="171" mass="18827">MTVGKISFLSPQNREVTELGLRLKEASENVSTNQSGLQVSAKRPIIKKVLEAMASGIDVSPLFGDVVKAASTKDLAQKKLAYMYIATQAERNAELVILAVNTFQKDLQDENPLVRGLALRTLCSMRLADYVKYMLESLSRALGDSSPYVRKTALTSLIKVFHLSPEHVMGK</sequence>
<gene>
    <name evidence="1" type="ORF">ACOLOM_LOCUS2759</name>
</gene>
<comment type="caution">
    <text evidence="1">The sequence shown here is derived from an EMBL/GenBank/DDBJ whole genome shotgun (WGS) entry which is preliminary data.</text>
</comment>
<keyword evidence="2" id="KW-1185">Reference proteome</keyword>
<protein>
    <submittedName>
        <fullName evidence="1">10031_t:CDS:1</fullName>
    </submittedName>
</protein>
<name>A0ACA9KZ63_9GLOM</name>
<organism evidence="1 2">
    <name type="scientific">Acaulospora colombiana</name>
    <dbReference type="NCBI Taxonomy" id="27376"/>
    <lineage>
        <taxon>Eukaryota</taxon>
        <taxon>Fungi</taxon>
        <taxon>Fungi incertae sedis</taxon>
        <taxon>Mucoromycota</taxon>
        <taxon>Glomeromycotina</taxon>
        <taxon>Glomeromycetes</taxon>
        <taxon>Diversisporales</taxon>
        <taxon>Acaulosporaceae</taxon>
        <taxon>Acaulospora</taxon>
    </lineage>
</organism>
<accession>A0ACA9KZ63</accession>
<evidence type="ECO:0000313" key="2">
    <source>
        <dbReference type="Proteomes" id="UP000789525"/>
    </source>
</evidence>
<evidence type="ECO:0000313" key="1">
    <source>
        <dbReference type="EMBL" id="CAG8500098.1"/>
    </source>
</evidence>
<proteinExistence type="predicted"/>